<dbReference type="Proteomes" id="UP000008694">
    <property type="component" value="Unassembled WGS sequence"/>
</dbReference>
<feature type="compositionally biased region" description="Acidic residues" evidence="1">
    <location>
        <begin position="51"/>
        <end position="65"/>
    </location>
</feature>
<sequence length="124" mass="13839">MKNRQKTQNFLKSKIRASPAISPAISSQQSLTLVSMASSHQSQPLLSIQMDMDEENQNEQQEEVDSLASTAENLVKGKRRRKRSQCWKTFRIIGSKTVSGMIAAGVPVEFLDEDKGVKEGEEEV</sequence>
<organism evidence="3">
    <name type="scientific">Arabidopsis lyrata subsp. lyrata</name>
    <name type="common">Lyre-leaved rock-cress</name>
    <dbReference type="NCBI Taxonomy" id="81972"/>
    <lineage>
        <taxon>Eukaryota</taxon>
        <taxon>Viridiplantae</taxon>
        <taxon>Streptophyta</taxon>
        <taxon>Embryophyta</taxon>
        <taxon>Tracheophyta</taxon>
        <taxon>Spermatophyta</taxon>
        <taxon>Magnoliopsida</taxon>
        <taxon>eudicotyledons</taxon>
        <taxon>Gunneridae</taxon>
        <taxon>Pentapetalae</taxon>
        <taxon>rosids</taxon>
        <taxon>malvids</taxon>
        <taxon>Brassicales</taxon>
        <taxon>Brassicaceae</taxon>
        <taxon>Camelineae</taxon>
        <taxon>Arabidopsis</taxon>
    </lineage>
</organism>
<evidence type="ECO:0000313" key="3">
    <source>
        <dbReference type="Proteomes" id="UP000008694"/>
    </source>
</evidence>
<accession>D7MVT1</accession>
<dbReference type="Gramene" id="Al_scaffold_0026_6">
    <property type="protein sequence ID" value="Al_scaffold_0026_6"/>
    <property type="gene ID" value="Al_scaffold_0026_6"/>
</dbReference>
<evidence type="ECO:0000313" key="2">
    <source>
        <dbReference type="EMBL" id="EFH39353.1"/>
    </source>
</evidence>
<keyword evidence="3" id="KW-1185">Reference proteome</keyword>
<dbReference type="EMBL" id="GL348737">
    <property type="protein sequence ID" value="EFH39353.1"/>
    <property type="molecule type" value="Genomic_DNA"/>
</dbReference>
<evidence type="ECO:0000256" key="1">
    <source>
        <dbReference type="SAM" id="MobiDB-lite"/>
    </source>
</evidence>
<gene>
    <name evidence="2" type="ORF">ARALYDRAFT_655499</name>
</gene>
<dbReference type="HOGENOM" id="CLU_2007048_0_0_1"/>
<reference evidence="3" key="1">
    <citation type="journal article" date="2011" name="Nat. Genet.">
        <title>The Arabidopsis lyrata genome sequence and the basis of rapid genome size change.</title>
        <authorList>
            <person name="Hu T.T."/>
            <person name="Pattyn P."/>
            <person name="Bakker E.G."/>
            <person name="Cao J."/>
            <person name="Cheng J.-F."/>
            <person name="Clark R.M."/>
            <person name="Fahlgren N."/>
            <person name="Fawcett J.A."/>
            <person name="Grimwood J."/>
            <person name="Gundlach H."/>
            <person name="Haberer G."/>
            <person name="Hollister J.D."/>
            <person name="Ossowski S."/>
            <person name="Ottilar R.P."/>
            <person name="Salamov A.A."/>
            <person name="Schneeberger K."/>
            <person name="Spannagl M."/>
            <person name="Wang X."/>
            <person name="Yang L."/>
            <person name="Nasrallah M.E."/>
            <person name="Bergelson J."/>
            <person name="Carrington J.C."/>
            <person name="Gaut B.S."/>
            <person name="Schmutz J."/>
            <person name="Mayer K.F.X."/>
            <person name="Van de Peer Y."/>
            <person name="Grigoriev I.V."/>
            <person name="Nordborg M."/>
            <person name="Weigel D."/>
            <person name="Guo Y.-L."/>
        </authorList>
    </citation>
    <scope>NUCLEOTIDE SEQUENCE [LARGE SCALE GENOMIC DNA]</scope>
    <source>
        <strain evidence="3">cv. MN47</strain>
    </source>
</reference>
<proteinExistence type="predicted"/>
<dbReference type="AlphaFoldDB" id="D7MVT1"/>
<feature type="region of interest" description="Disordered" evidence="1">
    <location>
        <begin position="42"/>
        <end position="66"/>
    </location>
</feature>
<name>D7MVT1_ARALL</name>
<protein>
    <submittedName>
        <fullName evidence="2">Predicted protein</fullName>
    </submittedName>
</protein>